<dbReference type="Gene3D" id="3.40.50.720">
    <property type="entry name" value="NAD(P)-binding Rossmann-like Domain"/>
    <property type="match status" value="1"/>
</dbReference>
<evidence type="ECO:0000313" key="7">
    <source>
        <dbReference type="EMBL" id="CAF1598101.1"/>
    </source>
</evidence>
<dbReference type="Proteomes" id="UP000677228">
    <property type="component" value="Unassembled WGS sequence"/>
</dbReference>
<evidence type="ECO:0000256" key="1">
    <source>
        <dbReference type="ARBA" id="ARBA00005194"/>
    </source>
</evidence>
<name>A0A816AH97_9BILA</name>
<comment type="caution">
    <text evidence="7">The sequence shown here is derived from an EMBL/GenBank/DDBJ whole genome shotgun (WGS) entry which is preliminary data.</text>
</comment>
<keyword evidence="10" id="KW-1185">Reference proteome</keyword>
<dbReference type="Proteomes" id="UP000663829">
    <property type="component" value="Unassembled WGS sequence"/>
</dbReference>
<dbReference type="OrthoDB" id="1933717at2759"/>
<evidence type="ECO:0000256" key="4">
    <source>
        <dbReference type="RuleBase" id="RU000363"/>
    </source>
</evidence>
<dbReference type="InterPro" id="IPR002347">
    <property type="entry name" value="SDR_fam"/>
</dbReference>
<gene>
    <name evidence="7" type="ORF">GPM918_LOCUS42241</name>
    <name evidence="6" type="ORF">OVA965_LOCUS37347</name>
    <name evidence="9" type="ORF">SRO942_LOCUS43444</name>
    <name evidence="8" type="ORF">TMI583_LOCUS38425</name>
</gene>
<dbReference type="PANTHER" id="PTHR42760:SF37">
    <property type="entry name" value="CLAVALDEHYDE DEHYDROGENASE"/>
    <property type="match status" value="1"/>
</dbReference>
<dbReference type="Proteomes" id="UP000681722">
    <property type="component" value="Unassembled WGS sequence"/>
</dbReference>
<proteinExistence type="inferred from homology"/>
<evidence type="ECO:0000313" key="9">
    <source>
        <dbReference type="EMBL" id="CAF4473890.1"/>
    </source>
</evidence>
<evidence type="ECO:0000313" key="6">
    <source>
        <dbReference type="EMBL" id="CAF1510412.1"/>
    </source>
</evidence>
<dbReference type="EMBL" id="CAJOBC010101471">
    <property type="protein sequence ID" value="CAF4473890.1"/>
    <property type="molecule type" value="Genomic_DNA"/>
</dbReference>
<keyword evidence="3" id="KW-0560">Oxidoreductase</keyword>
<organism evidence="7 10">
    <name type="scientific">Didymodactylos carnosus</name>
    <dbReference type="NCBI Taxonomy" id="1234261"/>
    <lineage>
        <taxon>Eukaryota</taxon>
        <taxon>Metazoa</taxon>
        <taxon>Spiralia</taxon>
        <taxon>Gnathifera</taxon>
        <taxon>Rotifera</taxon>
        <taxon>Eurotatoria</taxon>
        <taxon>Bdelloidea</taxon>
        <taxon>Philodinida</taxon>
        <taxon>Philodinidae</taxon>
        <taxon>Didymodactylos</taxon>
    </lineage>
</organism>
<protein>
    <recommendedName>
        <fullName evidence="5">Ketoreductase domain-containing protein</fullName>
    </recommendedName>
</protein>
<dbReference type="Proteomes" id="UP000682733">
    <property type="component" value="Unassembled WGS sequence"/>
</dbReference>
<comment type="similarity">
    <text evidence="2 4">Belongs to the short-chain dehydrogenases/reductases (SDR) family.</text>
</comment>
<accession>A0A816AH97</accession>
<evidence type="ECO:0000256" key="3">
    <source>
        <dbReference type="ARBA" id="ARBA00023002"/>
    </source>
</evidence>
<dbReference type="EMBL" id="CAJOBA010057206">
    <property type="protein sequence ID" value="CAF4298374.1"/>
    <property type="molecule type" value="Genomic_DNA"/>
</dbReference>
<evidence type="ECO:0000313" key="10">
    <source>
        <dbReference type="Proteomes" id="UP000663829"/>
    </source>
</evidence>
<dbReference type="GO" id="GO:0016616">
    <property type="term" value="F:oxidoreductase activity, acting on the CH-OH group of donors, NAD or NADP as acceptor"/>
    <property type="evidence" value="ECO:0007669"/>
    <property type="project" value="TreeGrafter"/>
</dbReference>
<dbReference type="Pfam" id="PF00106">
    <property type="entry name" value="adh_short"/>
    <property type="match status" value="1"/>
</dbReference>
<dbReference type="EMBL" id="CAJNOK010035129">
    <property type="protein sequence ID" value="CAF1510412.1"/>
    <property type="molecule type" value="Genomic_DNA"/>
</dbReference>
<dbReference type="PRINTS" id="PR00080">
    <property type="entry name" value="SDRFAMILY"/>
</dbReference>
<dbReference type="CDD" id="cd05233">
    <property type="entry name" value="SDR_c"/>
    <property type="match status" value="1"/>
</dbReference>
<dbReference type="SMART" id="SM00822">
    <property type="entry name" value="PKS_KR"/>
    <property type="match status" value="1"/>
</dbReference>
<reference evidence="7" key="1">
    <citation type="submission" date="2021-02" db="EMBL/GenBank/DDBJ databases">
        <authorList>
            <person name="Nowell W R."/>
        </authorList>
    </citation>
    <scope>NUCLEOTIDE SEQUENCE</scope>
</reference>
<dbReference type="AlphaFoldDB" id="A0A816AH97"/>
<comment type="pathway">
    <text evidence="1">Lipid metabolism; fatty acid biosynthesis.</text>
</comment>
<dbReference type="EMBL" id="CAJNOQ010035129">
    <property type="protein sequence ID" value="CAF1598101.1"/>
    <property type="molecule type" value="Genomic_DNA"/>
</dbReference>
<dbReference type="PANTHER" id="PTHR42760">
    <property type="entry name" value="SHORT-CHAIN DEHYDROGENASES/REDUCTASES FAMILY MEMBER"/>
    <property type="match status" value="1"/>
</dbReference>
<dbReference type="InterPro" id="IPR036291">
    <property type="entry name" value="NAD(P)-bd_dom_sf"/>
</dbReference>
<dbReference type="InterPro" id="IPR057326">
    <property type="entry name" value="KR_dom"/>
</dbReference>
<sequence length="290" mass="31709">MEGKHHDIYAAIDPSSSASGLNNSAKGKTVIITGAGRGIGRSISINFAKAGAKTVVLASRTAAQLAEVGKEIKMVAPECNVIQQITDVGNVESVKKLIEKAVSVSDPATAYVLVNNAGISEPNFNIADTNPEYWWNTWETNLKGTYLLTRFLLTHLSTESPSPHYIINVSSAASYWLVPGYSAYQLSKAALNRFTEIIDMEYSKSHNLKTFAVHPGCVLTDMVKTSPSETHGLFKDTPELMGGFTVWICGGQVDFASGRYLEANWDTNDILKMEKQVQESNLWKTCVFFS</sequence>
<evidence type="ECO:0000313" key="8">
    <source>
        <dbReference type="EMBL" id="CAF4298374.1"/>
    </source>
</evidence>
<dbReference type="PRINTS" id="PR00081">
    <property type="entry name" value="GDHRDH"/>
</dbReference>
<dbReference type="SUPFAM" id="SSF51735">
    <property type="entry name" value="NAD(P)-binding Rossmann-fold domains"/>
    <property type="match status" value="1"/>
</dbReference>
<feature type="domain" description="Ketoreductase" evidence="5">
    <location>
        <begin position="28"/>
        <end position="222"/>
    </location>
</feature>
<evidence type="ECO:0000259" key="5">
    <source>
        <dbReference type="SMART" id="SM00822"/>
    </source>
</evidence>
<evidence type="ECO:0000256" key="2">
    <source>
        <dbReference type="ARBA" id="ARBA00006484"/>
    </source>
</evidence>